<dbReference type="Pfam" id="PF06676">
    <property type="entry name" value="DUF1178"/>
    <property type="match status" value="1"/>
</dbReference>
<evidence type="ECO:0000313" key="2">
    <source>
        <dbReference type="Proteomes" id="UP000295351"/>
    </source>
</evidence>
<dbReference type="InterPro" id="IPR009562">
    <property type="entry name" value="DUF1178"/>
</dbReference>
<accession>A0A4R2CW59</accession>
<evidence type="ECO:0008006" key="3">
    <source>
        <dbReference type="Google" id="ProtNLM"/>
    </source>
</evidence>
<dbReference type="Proteomes" id="UP000295351">
    <property type="component" value="Unassembled WGS sequence"/>
</dbReference>
<comment type="caution">
    <text evidence="1">The sequence shown here is derived from an EMBL/GenBank/DDBJ whole genome shotgun (WGS) entry which is preliminary data.</text>
</comment>
<dbReference type="AlphaFoldDB" id="A0A4R2CW59"/>
<proteinExistence type="predicted"/>
<gene>
    <name evidence="1" type="ORF">EV665_107211</name>
</gene>
<evidence type="ECO:0000313" key="1">
    <source>
        <dbReference type="EMBL" id="TCN45376.1"/>
    </source>
</evidence>
<protein>
    <recommendedName>
        <fullName evidence="3">DUF1178 family protein</fullName>
    </recommendedName>
</protein>
<dbReference type="PIRSF" id="PIRSF032131">
    <property type="entry name" value="UCP032131"/>
    <property type="match status" value="1"/>
</dbReference>
<organism evidence="1 2">
    <name type="scientific">Shinella granuli</name>
    <dbReference type="NCBI Taxonomy" id="323621"/>
    <lineage>
        <taxon>Bacteria</taxon>
        <taxon>Pseudomonadati</taxon>
        <taxon>Pseudomonadota</taxon>
        <taxon>Alphaproteobacteria</taxon>
        <taxon>Hyphomicrobiales</taxon>
        <taxon>Rhizobiaceae</taxon>
        <taxon>Shinella</taxon>
    </lineage>
</organism>
<name>A0A4R2CW59_SHIGR</name>
<sequence length="142" mass="15958">MIRYELSCDNGHAFEGWFGSADDFDRQQKRALVSCPTCGSTHVAKRLMAPSVSTARKKERRQELVVQAGQKEMMNKLREIVSTIRANSEDVGERFPEEARKIHYGEAEQRGLIGRASADEVRELLEEGVEVAPLPVLPDETN</sequence>
<dbReference type="EMBL" id="SLVX01000007">
    <property type="protein sequence ID" value="TCN45376.1"/>
    <property type="molecule type" value="Genomic_DNA"/>
</dbReference>
<dbReference type="RefSeq" id="WP_064331717.1">
    <property type="nucleotide sequence ID" value="NZ_BAABEI010000012.1"/>
</dbReference>
<reference evidence="1 2" key="1">
    <citation type="submission" date="2019-03" db="EMBL/GenBank/DDBJ databases">
        <title>Genomic Encyclopedia of Type Strains, Phase IV (KMG-IV): sequencing the most valuable type-strain genomes for metagenomic binning, comparative biology and taxonomic classification.</title>
        <authorList>
            <person name="Goeker M."/>
        </authorList>
    </citation>
    <scope>NUCLEOTIDE SEQUENCE [LARGE SCALE GENOMIC DNA]</scope>
    <source>
        <strain evidence="1 2">DSM 18401</strain>
    </source>
</reference>
<keyword evidence="2" id="KW-1185">Reference proteome</keyword>